<evidence type="ECO:0000313" key="14">
    <source>
        <dbReference type="Proteomes" id="UP000503096"/>
    </source>
</evidence>
<proteinExistence type="inferred from homology"/>
<dbReference type="Gene3D" id="3.55.40.10">
    <property type="entry name" value="minor pseudopilin epsh domain"/>
    <property type="match status" value="1"/>
</dbReference>
<keyword evidence="6 11" id="KW-0812">Transmembrane</keyword>
<name>A0A6M4H8Z7_9PROT</name>
<evidence type="ECO:0000256" key="5">
    <source>
        <dbReference type="ARBA" id="ARBA00022519"/>
    </source>
</evidence>
<dbReference type="GO" id="GO:0015628">
    <property type="term" value="P:protein secretion by the type II secretion system"/>
    <property type="evidence" value="ECO:0007669"/>
    <property type="project" value="InterPro"/>
</dbReference>
<accession>A0A6M4H8Z7</accession>
<dbReference type="Pfam" id="PF07963">
    <property type="entry name" value="N_methyl"/>
    <property type="match status" value="1"/>
</dbReference>
<dbReference type="InterPro" id="IPR012902">
    <property type="entry name" value="N_methyl_site"/>
</dbReference>
<dbReference type="InParanoid" id="A0A6M4H8Z7"/>
<dbReference type="GO" id="GO:0005886">
    <property type="term" value="C:plasma membrane"/>
    <property type="evidence" value="ECO:0007669"/>
    <property type="project" value="UniProtKB-SubCell"/>
</dbReference>
<dbReference type="PROSITE" id="PS00409">
    <property type="entry name" value="PROKAR_NTER_METHYL"/>
    <property type="match status" value="1"/>
</dbReference>
<comment type="subcellular location">
    <subcellularLocation>
        <location evidence="1">Cell inner membrane</location>
        <topology evidence="1">Single-pass membrane protein</topology>
    </subcellularLocation>
</comment>
<dbReference type="InterPro" id="IPR022346">
    <property type="entry name" value="T2SS_GspH"/>
</dbReference>
<feature type="transmembrane region" description="Helical" evidence="11">
    <location>
        <begin position="20"/>
        <end position="44"/>
    </location>
</feature>
<evidence type="ECO:0000256" key="3">
    <source>
        <dbReference type="ARBA" id="ARBA00022475"/>
    </source>
</evidence>
<dbReference type="KEGG" id="upl:DSM104440_02588"/>
<dbReference type="SUPFAM" id="SSF54523">
    <property type="entry name" value="Pili subunits"/>
    <property type="match status" value="1"/>
</dbReference>
<dbReference type="InterPro" id="IPR045584">
    <property type="entry name" value="Pilin-like"/>
</dbReference>
<keyword evidence="3" id="KW-1003">Cell membrane</keyword>
<evidence type="ECO:0000256" key="6">
    <source>
        <dbReference type="ARBA" id="ARBA00022692"/>
    </source>
</evidence>
<evidence type="ECO:0000256" key="4">
    <source>
        <dbReference type="ARBA" id="ARBA00022481"/>
    </source>
</evidence>
<dbReference type="EMBL" id="CP053073">
    <property type="protein sequence ID" value="QJR15762.1"/>
    <property type="molecule type" value="Genomic_DNA"/>
</dbReference>
<keyword evidence="7 11" id="KW-1133">Transmembrane helix</keyword>
<evidence type="ECO:0000256" key="7">
    <source>
        <dbReference type="ARBA" id="ARBA00022989"/>
    </source>
</evidence>
<evidence type="ECO:0000256" key="9">
    <source>
        <dbReference type="ARBA" id="ARBA00025772"/>
    </source>
</evidence>
<sequence>MNLAPRPTKVEWSDPSISGFTLLEVLVVVAIAGAVVALAAVNLFPSDEEIARREAGLLAMSIEGARDDAWFGGRPVAISVEDSRFKSWRLQADRRWESDITRERGLGEGLAVTSLAVDGQPLAANDRIVFLPDGFGVPFRMTVAVRGIERAIEGDAAGAVRLVEARK</sequence>
<dbReference type="AlphaFoldDB" id="A0A6M4H8Z7"/>
<evidence type="ECO:0000259" key="12">
    <source>
        <dbReference type="Pfam" id="PF12019"/>
    </source>
</evidence>
<dbReference type="NCBIfam" id="TIGR02532">
    <property type="entry name" value="IV_pilin_GFxxxE"/>
    <property type="match status" value="1"/>
</dbReference>
<keyword evidence="5" id="KW-0997">Cell inner membrane</keyword>
<dbReference type="GO" id="GO:0015627">
    <property type="term" value="C:type II protein secretion system complex"/>
    <property type="evidence" value="ECO:0007669"/>
    <property type="project" value="InterPro"/>
</dbReference>
<organism evidence="13 14">
    <name type="scientific">Usitatibacter palustris</name>
    <dbReference type="NCBI Taxonomy" id="2732487"/>
    <lineage>
        <taxon>Bacteria</taxon>
        <taxon>Pseudomonadati</taxon>
        <taxon>Pseudomonadota</taxon>
        <taxon>Betaproteobacteria</taxon>
        <taxon>Nitrosomonadales</taxon>
        <taxon>Usitatibacteraceae</taxon>
        <taxon>Usitatibacter</taxon>
    </lineage>
</organism>
<gene>
    <name evidence="13" type="ORF">DSM104440_02588</name>
</gene>
<dbReference type="Proteomes" id="UP000503096">
    <property type="component" value="Chromosome"/>
</dbReference>
<keyword evidence="14" id="KW-1185">Reference proteome</keyword>
<evidence type="ECO:0000256" key="8">
    <source>
        <dbReference type="ARBA" id="ARBA00023136"/>
    </source>
</evidence>
<evidence type="ECO:0000256" key="11">
    <source>
        <dbReference type="SAM" id="Phobius"/>
    </source>
</evidence>
<evidence type="ECO:0000256" key="2">
    <source>
        <dbReference type="ARBA" id="ARBA00021549"/>
    </source>
</evidence>
<dbReference type="FunCoup" id="A0A6M4H8Z7">
    <property type="interactions" value="76"/>
</dbReference>
<dbReference type="Pfam" id="PF12019">
    <property type="entry name" value="GspH"/>
    <property type="match status" value="1"/>
</dbReference>
<evidence type="ECO:0000256" key="10">
    <source>
        <dbReference type="ARBA" id="ARBA00030775"/>
    </source>
</evidence>
<keyword evidence="8 11" id="KW-0472">Membrane</keyword>
<evidence type="ECO:0000256" key="1">
    <source>
        <dbReference type="ARBA" id="ARBA00004377"/>
    </source>
</evidence>
<evidence type="ECO:0000313" key="13">
    <source>
        <dbReference type="EMBL" id="QJR15762.1"/>
    </source>
</evidence>
<reference evidence="13 14" key="1">
    <citation type="submission" date="2020-04" db="EMBL/GenBank/DDBJ databases">
        <title>Usitatibacter rugosus gen. nov., sp. nov. and Usitatibacter palustris sp. nov., novel members of Usitatibacteraceae fam. nov. within the order Nitrosomonadales isolated from soil.</title>
        <authorList>
            <person name="Huber K.J."/>
            <person name="Neumann-Schaal M."/>
            <person name="Geppert A."/>
            <person name="Luckner M."/>
            <person name="Wanner G."/>
            <person name="Overmann J."/>
        </authorList>
    </citation>
    <scope>NUCLEOTIDE SEQUENCE [LARGE SCALE GENOMIC DNA]</scope>
    <source>
        <strain evidence="13 14">Swamp67</strain>
    </source>
</reference>
<dbReference type="RefSeq" id="WP_171163335.1">
    <property type="nucleotide sequence ID" value="NZ_CP053073.1"/>
</dbReference>
<comment type="similarity">
    <text evidence="9">Belongs to the GSP H family.</text>
</comment>
<feature type="domain" description="General secretion pathway GspH" evidence="12">
    <location>
        <begin position="55"/>
        <end position="154"/>
    </location>
</feature>
<protein>
    <recommendedName>
        <fullName evidence="2">Type II secretion system protein H</fullName>
    </recommendedName>
    <alternativeName>
        <fullName evidence="10">General secretion pathway protein H</fullName>
    </alternativeName>
</protein>
<keyword evidence="4" id="KW-0488">Methylation</keyword>